<dbReference type="PIRSF" id="PIRSF031804">
    <property type="entry name" value="UCP031804"/>
    <property type="match status" value="1"/>
</dbReference>
<evidence type="ECO:0000313" key="6">
    <source>
        <dbReference type="EMBL" id="MFC7291562.1"/>
    </source>
</evidence>
<dbReference type="InterPro" id="IPR010652">
    <property type="entry name" value="DUF1232"/>
</dbReference>
<gene>
    <name evidence="6" type="ORF">ACFQS8_08040</name>
</gene>
<dbReference type="Pfam" id="PF06803">
    <property type="entry name" value="DUF1232"/>
    <property type="match status" value="1"/>
</dbReference>
<evidence type="ECO:0000256" key="3">
    <source>
        <dbReference type="ARBA" id="ARBA00022989"/>
    </source>
</evidence>
<keyword evidence="3" id="KW-1133">Transmembrane helix</keyword>
<comment type="subcellular location">
    <subcellularLocation>
        <location evidence="1">Endomembrane system</location>
        <topology evidence="1">Multi-pass membrane protein</topology>
    </subcellularLocation>
</comment>
<comment type="caution">
    <text evidence="6">The sequence shown here is derived from an EMBL/GenBank/DDBJ whole genome shotgun (WGS) entry which is preliminary data.</text>
</comment>
<feature type="domain" description="DUF1232" evidence="5">
    <location>
        <begin position="61"/>
        <end position="95"/>
    </location>
</feature>
<organism evidence="6 7">
    <name type="scientific">Hirschia litorea</name>
    <dbReference type="NCBI Taxonomy" id="1199156"/>
    <lineage>
        <taxon>Bacteria</taxon>
        <taxon>Pseudomonadati</taxon>
        <taxon>Pseudomonadota</taxon>
        <taxon>Alphaproteobacteria</taxon>
        <taxon>Hyphomonadales</taxon>
        <taxon>Hyphomonadaceae</taxon>
        <taxon>Hirschia</taxon>
    </lineage>
</organism>
<proteinExistence type="predicted"/>
<evidence type="ECO:0000256" key="1">
    <source>
        <dbReference type="ARBA" id="ARBA00004127"/>
    </source>
</evidence>
<keyword evidence="2" id="KW-0812">Transmembrane</keyword>
<evidence type="ECO:0000256" key="4">
    <source>
        <dbReference type="ARBA" id="ARBA00023136"/>
    </source>
</evidence>
<keyword evidence="7" id="KW-1185">Reference proteome</keyword>
<dbReference type="RefSeq" id="WP_382166794.1">
    <property type="nucleotide sequence ID" value="NZ_JBHTBR010000004.1"/>
</dbReference>
<name>A0ABW2IKP7_9PROT</name>
<evidence type="ECO:0000256" key="2">
    <source>
        <dbReference type="ARBA" id="ARBA00022692"/>
    </source>
</evidence>
<evidence type="ECO:0000259" key="5">
    <source>
        <dbReference type="Pfam" id="PF06803"/>
    </source>
</evidence>
<keyword evidence="4" id="KW-0472">Membrane</keyword>
<dbReference type="Proteomes" id="UP001596492">
    <property type="component" value="Unassembled WGS sequence"/>
</dbReference>
<sequence length="125" mass="13933">MQIEILDPETEDEIAERKLNAEKARKALPKLLKFVRHIPFAEDVAASYYCAFDKETPGRVRGVLLAALAYFVVPTDVIPDFILALGFSDDATVIAMAMGIVSGHIKSEHRREAQLLLGTYKEKKS</sequence>
<dbReference type="InterPro" id="IPR016983">
    <property type="entry name" value="UCP031804"/>
</dbReference>
<dbReference type="EMBL" id="JBHTBR010000004">
    <property type="protein sequence ID" value="MFC7291562.1"/>
    <property type="molecule type" value="Genomic_DNA"/>
</dbReference>
<protein>
    <submittedName>
        <fullName evidence="6">YkvA family protein</fullName>
    </submittedName>
</protein>
<reference evidence="7" key="1">
    <citation type="journal article" date="2019" name="Int. J. Syst. Evol. Microbiol.">
        <title>The Global Catalogue of Microorganisms (GCM) 10K type strain sequencing project: providing services to taxonomists for standard genome sequencing and annotation.</title>
        <authorList>
            <consortium name="The Broad Institute Genomics Platform"/>
            <consortium name="The Broad Institute Genome Sequencing Center for Infectious Disease"/>
            <person name="Wu L."/>
            <person name="Ma J."/>
        </authorList>
    </citation>
    <scope>NUCLEOTIDE SEQUENCE [LARGE SCALE GENOMIC DNA]</scope>
    <source>
        <strain evidence="7">CCUG 51308</strain>
    </source>
</reference>
<accession>A0ABW2IKP7</accession>
<evidence type="ECO:0000313" key="7">
    <source>
        <dbReference type="Proteomes" id="UP001596492"/>
    </source>
</evidence>